<dbReference type="PROSITE" id="PS00383">
    <property type="entry name" value="TYR_PHOSPHATASE_1"/>
    <property type="match status" value="1"/>
</dbReference>
<dbReference type="Gene3D" id="3.90.190.10">
    <property type="entry name" value="Protein tyrosine phosphatase superfamily"/>
    <property type="match status" value="1"/>
</dbReference>
<dbReference type="AlphaFoldDB" id="A0A3B1E739"/>
<dbReference type="InterPro" id="IPR016130">
    <property type="entry name" value="Tyr_Pase_AS"/>
</dbReference>
<protein>
    <recommendedName>
        <fullName evidence="2">Tyrosine specific protein phosphatases domain-containing protein</fullName>
    </recommendedName>
</protein>
<dbReference type="EMBL" id="UOYO01000048">
    <property type="protein sequence ID" value="VAY88302.1"/>
    <property type="molecule type" value="Genomic_DNA"/>
</dbReference>
<sequence length="82" mass="9412">MGILRSAKKPLLIHCLGGADRTSLVAALYQYGIANKSVNVAKKEFSIWYGHIPYFREEVIAMDKSFNNYVTKNKTKIKHNFY</sequence>
<name>A0A3B1E739_9ZZZZ</name>
<dbReference type="SUPFAM" id="SSF52799">
    <property type="entry name" value="(Phosphotyrosine protein) phosphatases II"/>
    <property type="match status" value="1"/>
</dbReference>
<evidence type="ECO:0000313" key="1">
    <source>
        <dbReference type="EMBL" id="VAY88302.1"/>
    </source>
</evidence>
<proteinExistence type="predicted"/>
<gene>
    <name evidence="1" type="ORF">MNB_ARC-1_1190</name>
</gene>
<dbReference type="InterPro" id="IPR029021">
    <property type="entry name" value="Prot-tyrosine_phosphatase-like"/>
</dbReference>
<reference evidence="1" key="1">
    <citation type="submission" date="2018-10" db="EMBL/GenBank/DDBJ databases">
        <authorList>
            <person name="Aoki K."/>
        </authorList>
    </citation>
    <scope>NUCLEOTIDE SEQUENCE</scope>
</reference>
<organism evidence="1">
    <name type="scientific">hydrothermal vent metagenome</name>
    <dbReference type="NCBI Taxonomy" id="652676"/>
    <lineage>
        <taxon>unclassified sequences</taxon>
        <taxon>metagenomes</taxon>
        <taxon>ecological metagenomes</taxon>
    </lineage>
</organism>
<evidence type="ECO:0008006" key="2">
    <source>
        <dbReference type="Google" id="ProtNLM"/>
    </source>
</evidence>
<accession>A0A3B1E739</accession>